<dbReference type="Pfam" id="PF01121">
    <property type="entry name" value="CoaE"/>
    <property type="match status" value="1"/>
</dbReference>
<keyword evidence="9" id="KW-0812">Transmembrane</keyword>
<dbReference type="AlphaFoldDB" id="A0A8T0HJQ6"/>
<reference evidence="10 11" key="1">
    <citation type="submission" date="2020-06" db="EMBL/GenBank/DDBJ databases">
        <title>WGS assembly of Ceratodon purpureus strain R40.</title>
        <authorList>
            <person name="Carey S.B."/>
            <person name="Jenkins J."/>
            <person name="Shu S."/>
            <person name="Lovell J.T."/>
            <person name="Sreedasyam A."/>
            <person name="Maumus F."/>
            <person name="Tiley G.P."/>
            <person name="Fernandez-Pozo N."/>
            <person name="Barry K."/>
            <person name="Chen C."/>
            <person name="Wang M."/>
            <person name="Lipzen A."/>
            <person name="Daum C."/>
            <person name="Saski C.A."/>
            <person name="Payton A.C."/>
            <person name="Mcbreen J.C."/>
            <person name="Conrad R.E."/>
            <person name="Kollar L.M."/>
            <person name="Olsson S."/>
            <person name="Huttunen S."/>
            <person name="Landis J.B."/>
            <person name="Wickett N.J."/>
            <person name="Johnson M.G."/>
            <person name="Rensing S.A."/>
            <person name="Grimwood J."/>
            <person name="Schmutz J."/>
            <person name="Mcdaniel S.F."/>
        </authorList>
    </citation>
    <scope>NUCLEOTIDE SEQUENCE [LARGE SCALE GENOMIC DNA]</scope>
    <source>
        <strain evidence="10 11">R40</strain>
    </source>
</reference>
<keyword evidence="2" id="KW-0547">Nucleotide-binding</keyword>
<dbReference type="FunFam" id="3.40.50.300:FF:000485">
    <property type="entry name" value="Dephospho-CoA kinase CAB5"/>
    <property type="match status" value="1"/>
</dbReference>
<feature type="transmembrane region" description="Helical" evidence="9">
    <location>
        <begin position="205"/>
        <end position="223"/>
    </location>
</feature>
<evidence type="ECO:0000256" key="4">
    <source>
        <dbReference type="ARBA" id="ARBA00055723"/>
    </source>
</evidence>
<dbReference type="GO" id="GO:0015937">
    <property type="term" value="P:coenzyme A biosynthetic process"/>
    <property type="evidence" value="ECO:0007669"/>
    <property type="project" value="InterPro"/>
</dbReference>
<evidence type="ECO:0000313" key="11">
    <source>
        <dbReference type="Proteomes" id="UP000822688"/>
    </source>
</evidence>
<evidence type="ECO:0000256" key="6">
    <source>
        <dbReference type="ARBA" id="ARBA00066359"/>
    </source>
</evidence>
<dbReference type="InterPro" id="IPR001977">
    <property type="entry name" value="Depp_CoAkinase"/>
</dbReference>
<evidence type="ECO:0000256" key="1">
    <source>
        <dbReference type="ARBA" id="ARBA00009018"/>
    </source>
</evidence>
<dbReference type="GO" id="GO:0005737">
    <property type="term" value="C:cytoplasm"/>
    <property type="evidence" value="ECO:0007669"/>
    <property type="project" value="UniProtKB-ARBA"/>
</dbReference>
<dbReference type="GO" id="GO:0005524">
    <property type="term" value="F:ATP binding"/>
    <property type="evidence" value="ECO:0007669"/>
    <property type="project" value="UniProtKB-KW"/>
</dbReference>
<comment type="caution">
    <text evidence="10">The sequence shown here is derived from an EMBL/GenBank/DDBJ whole genome shotgun (WGS) entry which is preliminary data.</text>
</comment>
<dbReference type="GO" id="GO:0004140">
    <property type="term" value="F:dephospho-CoA kinase activity"/>
    <property type="evidence" value="ECO:0007669"/>
    <property type="project" value="UniProtKB-EC"/>
</dbReference>
<name>A0A8T0HJQ6_CERPU</name>
<organism evidence="10 11">
    <name type="scientific">Ceratodon purpureus</name>
    <name type="common">Fire moss</name>
    <name type="synonym">Dicranum purpureum</name>
    <dbReference type="NCBI Taxonomy" id="3225"/>
    <lineage>
        <taxon>Eukaryota</taxon>
        <taxon>Viridiplantae</taxon>
        <taxon>Streptophyta</taxon>
        <taxon>Embryophyta</taxon>
        <taxon>Bryophyta</taxon>
        <taxon>Bryophytina</taxon>
        <taxon>Bryopsida</taxon>
        <taxon>Dicranidae</taxon>
        <taxon>Pseudoditrichales</taxon>
        <taxon>Ditrichaceae</taxon>
        <taxon>Ceratodon</taxon>
    </lineage>
</organism>
<dbReference type="HAMAP" id="MF_00376">
    <property type="entry name" value="Dephospho_CoA_kinase"/>
    <property type="match status" value="1"/>
</dbReference>
<dbReference type="PANTHER" id="PTHR10695">
    <property type="entry name" value="DEPHOSPHO-COA KINASE-RELATED"/>
    <property type="match status" value="1"/>
</dbReference>
<dbReference type="Gene3D" id="3.40.50.300">
    <property type="entry name" value="P-loop containing nucleotide triphosphate hydrolases"/>
    <property type="match status" value="1"/>
</dbReference>
<sequence length="226" mass="25150">MRLVGLTGGIASGKSTVSRHLESEGLPVVDADKVARVAMDKNTWGWKRVVAVFGEGILREDGEVDRARLGEIIFNDPAKRGLLNRAIQPCISLGLLYEVFKHWIQGTAVVIMDIPLLIEMKMNYLTHPVVVVWVDRATQEARLTKRDNSTIEQARARIDSQLPLDKKRDLADYVIDNSGSLEDTILQIQKLKTLITAPPTWKELAFSRFGVAAILTAAVALVLRLR</sequence>
<evidence type="ECO:0000313" key="10">
    <source>
        <dbReference type="EMBL" id="KAG0571030.1"/>
    </source>
</evidence>
<dbReference type="NCBIfam" id="TIGR00152">
    <property type="entry name" value="dephospho-CoA kinase"/>
    <property type="match status" value="1"/>
</dbReference>
<gene>
    <name evidence="10" type="ORF">KC19_6G206500</name>
</gene>
<keyword evidence="11" id="KW-1185">Reference proteome</keyword>
<accession>A0A8T0HJQ6</accession>
<evidence type="ECO:0000256" key="8">
    <source>
        <dbReference type="ARBA" id="ARBA00076292"/>
    </source>
</evidence>
<dbReference type="SUPFAM" id="SSF52540">
    <property type="entry name" value="P-loop containing nucleoside triphosphate hydrolases"/>
    <property type="match status" value="1"/>
</dbReference>
<evidence type="ECO:0000256" key="9">
    <source>
        <dbReference type="SAM" id="Phobius"/>
    </source>
</evidence>
<dbReference type="CDD" id="cd02022">
    <property type="entry name" value="DPCK"/>
    <property type="match status" value="1"/>
</dbReference>
<comment type="similarity">
    <text evidence="1">Belongs to the CoaE family.</text>
</comment>
<protein>
    <recommendedName>
        <fullName evidence="7">Dephospho-CoA kinase</fullName>
        <ecNumber evidence="6">2.7.1.24</ecNumber>
    </recommendedName>
    <alternativeName>
        <fullName evidence="8">Dephosphocoenzyme A kinase</fullName>
    </alternativeName>
</protein>
<evidence type="ECO:0000256" key="3">
    <source>
        <dbReference type="ARBA" id="ARBA00022840"/>
    </source>
</evidence>
<dbReference type="PANTHER" id="PTHR10695:SF46">
    <property type="entry name" value="BIFUNCTIONAL COENZYME A SYNTHASE-RELATED"/>
    <property type="match status" value="1"/>
</dbReference>
<dbReference type="PROSITE" id="PS51219">
    <property type="entry name" value="DPCK"/>
    <property type="match status" value="1"/>
</dbReference>
<evidence type="ECO:0000256" key="5">
    <source>
        <dbReference type="ARBA" id="ARBA00060696"/>
    </source>
</evidence>
<evidence type="ECO:0000256" key="2">
    <source>
        <dbReference type="ARBA" id="ARBA00022741"/>
    </source>
</evidence>
<dbReference type="Proteomes" id="UP000822688">
    <property type="component" value="Chromosome 6"/>
</dbReference>
<keyword evidence="9" id="KW-1133">Transmembrane helix</keyword>
<dbReference type="EMBL" id="CM026427">
    <property type="protein sequence ID" value="KAG0571030.1"/>
    <property type="molecule type" value="Genomic_DNA"/>
</dbReference>
<evidence type="ECO:0000256" key="7">
    <source>
        <dbReference type="ARBA" id="ARBA00069592"/>
    </source>
</evidence>
<proteinExistence type="inferred from homology"/>
<dbReference type="EC" id="2.7.1.24" evidence="6"/>
<comment type="pathway">
    <text evidence="5">Cofactor biosynthesis; coenzyme A biosynthesis; CoA from (R)-pantothenate: step 5/5.</text>
</comment>
<comment type="function">
    <text evidence="4">Catalyzes the phosphorylation of the 3'-hydroxyl group of dephosphocoenzyme A to form coenzyme A.</text>
</comment>
<dbReference type="InterPro" id="IPR027417">
    <property type="entry name" value="P-loop_NTPase"/>
</dbReference>
<keyword evidence="9" id="KW-0472">Membrane</keyword>
<keyword evidence="3" id="KW-0067">ATP-binding</keyword>